<name>A0AAI9GKC6_PLUGE</name>
<dbReference type="EMBL" id="ABLOKC030000001">
    <property type="protein sequence ID" value="EML1469379.1"/>
    <property type="molecule type" value="Genomic_DNA"/>
</dbReference>
<keyword evidence="1" id="KW-0175">Coiled coil</keyword>
<proteinExistence type="predicted"/>
<reference evidence="2" key="2">
    <citation type="submission" date="2024-02" db="EMBL/GenBank/DDBJ databases">
        <authorList>
            <consortium name="Clinical and Environmental Microbiology Branch: Whole genome sequencing antimicrobial resistance pathogens in the healthcare setting"/>
        </authorList>
    </citation>
    <scope>NUCLEOTIDE SEQUENCE</scope>
    <source>
        <strain evidence="2">2021DK-00143</strain>
    </source>
</reference>
<evidence type="ECO:0000256" key="1">
    <source>
        <dbReference type="SAM" id="Coils"/>
    </source>
</evidence>
<feature type="coiled-coil region" evidence="1">
    <location>
        <begin position="5"/>
        <end position="57"/>
    </location>
</feature>
<comment type="caution">
    <text evidence="2">The sequence shown here is derived from an EMBL/GenBank/DDBJ whole genome shotgun (WGS) entry which is preliminary data.</text>
</comment>
<evidence type="ECO:0008006" key="4">
    <source>
        <dbReference type="Google" id="ProtNLM"/>
    </source>
</evidence>
<dbReference type="GeneID" id="61386761"/>
<sequence length="171" mass="18964">MKPTYEELEKTVAALRRRVIENDHNWAVMIDGYERKCAELKQQVAALAADNAQMLRLLTDISENHVEYYSEGEDGMFAGIPLDYVSEINMYVSRDVNAENPFTVTDAAIAEIRASAITAALCSSSEYLDTDCVMYRLGISYELAGMRTAGAIELHDSLISAAKQLRAEASK</sequence>
<gene>
    <name evidence="2" type="ORF">QEG54_000045</name>
    <name evidence="3" type="ORF">RBJ30_02620</name>
</gene>
<evidence type="ECO:0000313" key="3">
    <source>
        <dbReference type="EMBL" id="MDQ2307998.1"/>
    </source>
</evidence>
<reference evidence="3" key="1">
    <citation type="submission" date="2023-08" db="EMBL/GenBank/DDBJ databases">
        <title>WGS of pathogenic bacterial species, Los Angeles County Public Health Laboratories.</title>
        <authorList>
            <person name="Garrigues J.M."/>
            <person name="Green N.M."/>
        </authorList>
    </citation>
    <scope>NUCLEOTIDE SEQUENCE</scope>
    <source>
        <strain evidence="3">LACPHL-BACT-2023-00068</strain>
    </source>
</reference>
<dbReference type="Proteomes" id="UP001236270">
    <property type="component" value="Unassembled WGS sequence"/>
</dbReference>
<dbReference type="EMBL" id="JAVDNV010000001">
    <property type="protein sequence ID" value="MDQ2307998.1"/>
    <property type="molecule type" value="Genomic_DNA"/>
</dbReference>
<dbReference type="RefSeq" id="WP_192576823.1">
    <property type="nucleotide sequence ID" value="NZ_CP020388.1"/>
</dbReference>
<accession>A0AAI9GKC6</accession>
<organism evidence="2">
    <name type="scientific">Pluralibacter gergoviae</name>
    <name type="common">Enterobacter gergoviae</name>
    <dbReference type="NCBI Taxonomy" id="61647"/>
    <lineage>
        <taxon>Bacteria</taxon>
        <taxon>Pseudomonadati</taxon>
        <taxon>Pseudomonadota</taxon>
        <taxon>Gammaproteobacteria</taxon>
        <taxon>Enterobacterales</taxon>
        <taxon>Enterobacteriaceae</taxon>
        <taxon>Pluralibacter</taxon>
    </lineage>
</organism>
<dbReference type="AlphaFoldDB" id="A0AAI9GKC6"/>
<evidence type="ECO:0000313" key="2">
    <source>
        <dbReference type="EMBL" id="EML1469379.1"/>
    </source>
</evidence>
<protein>
    <recommendedName>
        <fullName evidence="4">Ead/Ea22-like family protein</fullName>
    </recommendedName>
</protein>